<organism evidence="2 3">
    <name type="scientific">Paspalum notatum var. saurae</name>
    <dbReference type="NCBI Taxonomy" id="547442"/>
    <lineage>
        <taxon>Eukaryota</taxon>
        <taxon>Viridiplantae</taxon>
        <taxon>Streptophyta</taxon>
        <taxon>Embryophyta</taxon>
        <taxon>Tracheophyta</taxon>
        <taxon>Spermatophyta</taxon>
        <taxon>Magnoliopsida</taxon>
        <taxon>Liliopsida</taxon>
        <taxon>Poales</taxon>
        <taxon>Poaceae</taxon>
        <taxon>PACMAD clade</taxon>
        <taxon>Panicoideae</taxon>
        <taxon>Andropogonodae</taxon>
        <taxon>Paspaleae</taxon>
        <taxon>Paspalinae</taxon>
        <taxon>Paspalum</taxon>
    </lineage>
</organism>
<evidence type="ECO:0000313" key="2">
    <source>
        <dbReference type="EMBL" id="WVZ80383.1"/>
    </source>
</evidence>
<evidence type="ECO:0000313" key="3">
    <source>
        <dbReference type="Proteomes" id="UP001341281"/>
    </source>
</evidence>
<evidence type="ECO:0000256" key="1">
    <source>
        <dbReference type="SAM" id="Phobius"/>
    </source>
</evidence>
<sequence length="88" mass="10314">MQGHCKDSAGFSVKSHQHIDWYFPTQWYLGCPAIMPAILQRYLNIIEEKKIGIHLLGCLCIVRFFGYINYSGLWIMFLEYAVVMLRLL</sequence>
<keyword evidence="1" id="KW-0472">Membrane</keyword>
<reference evidence="2 3" key="1">
    <citation type="submission" date="2024-02" db="EMBL/GenBank/DDBJ databases">
        <title>High-quality chromosome-scale genome assembly of Pensacola bahiagrass (Paspalum notatum Flugge var. saurae).</title>
        <authorList>
            <person name="Vega J.M."/>
            <person name="Podio M."/>
            <person name="Orjuela J."/>
            <person name="Siena L.A."/>
            <person name="Pessino S.C."/>
            <person name="Combes M.C."/>
            <person name="Mariac C."/>
            <person name="Albertini E."/>
            <person name="Pupilli F."/>
            <person name="Ortiz J.P.A."/>
            <person name="Leblanc O."/>
        </authorList>
    </citation>
    <scope>NUCLEOTIDE SEQUENCE [LARGE SCALE GENOMIC DNA]</scope>
    <source>
        <strain evidence="2">R1</strain>
        <tissue evidence="2">Leaf</tissue>
    </source>
</reference>
<proteinExistence type="predicted"/>
<dbReference type="EMBL" id="CP144750">
    <property type="protein sequence ID" value="WVZ80383.1"/>
    <property type="molecule type" value="Genomic_DNA"/>
</dbReference>
<dbReference type="Proteomes" id="UP001341281">
    <property type="component" value="Chromosome 06"/>
</dbReference>
<accession>A0AAQ3WZT9</accession>
<gene>
    <name evidence="2" type="ORF">U9M48_027858</name>
</gene>
<keyword evidence="1" id="KW-1133">Transmembrane helix</keyword>
<name>A0AAQ3WZT9_PASNO</name>
<protein>
    <submittedName>
        <fullName evidence="2">Uncharacterized protein</fullName>
    </submittedName>
</protein>
<keyword evidence="3" id="KW-1185">Reference proteome</keyword>
<keyword evidence="1" id="KW-0812">Transmembrane</keyword>
<feature type="transmembrane region" description="Helical" evidence="1">
    <location>
        <begin position="51"/>
        <end position="77"/>
    </location>
</feature>
<dbReference type="AlphaFoldDB" id="A0AAQ3WZT9"/>